<evidence type="ECO:0000256" key="1">
    <source>
        <dbReference type="SAM" id="MobiDB-lite"/>
    </source>
</evidence>
<evidence type="ECO:0000313" key="3">
    <source>
        <dbReference type="Proteomes" id="UP001443914"/>
    </source>
</evidence>
<dbReference type="EMBL" id="JBDFQZ010000010">
    <property type="protein sequence ID" value="KAK9682078.1"/>
    <property type="molecule type" value="Genomic_DNA"/>
</dbReference>
<protein>
    <submittedName>
        <fullName evidence="2">Uncharacterized protein</fullName>
    </submittedName>
</protein>
<name>A0AAW1HY29_SAPOF</name>
<reference evidence="2" key="1">
    <citation type="submission" date="2024-03" db="EMBL/GenBank/DDBJ databases">
        <title>WGS assembly of Saponaria officinalis var. Norfolk2.</title>
        <authorList>
            <person name="Jenkins J."/>
            <person name="Shu S."/>
            <person name="Grimwood J."/>
            <person name="Barry K."/>
            <person name="Goodstein D."/>
            <person name="Schmutz J."/>
            <person name="Leebens-Mack J."/>
            <person name="Osbourn A."/>
        </authorList>
    </citation>
    <scope>NUCLEOTIDE SEQUENCE [LARGE SCALE GENOMIC DNA]</scope>
    <source>
        <strain evidence="2">JIC</strain>
    </source>
</reference>
<comment type="caution">
    <text evidence="2">The sequence shown here is derived from an EMBL/GenBank/DDBJ whole genome shotgun (WGS) entry which is preliminary data.</text>
</comment>
<accession>A0AAW1HY29</accession>
<dbReference type="Proteomes" id="UP001443914">
    <property type="component" value="Unassembled WGS sequence"/>
</dbReference>
<feature type="compositionally biased region" description="Basic and acidic residues" evidence="1">
    <location>
        <begin position="94"/>
        <end position="104"/>
    </location>
</feature>
<proteinExistence type="predicted"/>
<evidence type="ECO:0000313" key="2">
    <source>
        <dbReference type="EMBL" id="KAK9682078.1"/>
    </source>
</evidence>
<sequence length="132" mass="15228">MEKNKNIQSKIDDFQLFNIDDQSKYGLCTLNKEQEVIEDIQPINIVVPNRTHLCNLNEEQNYEKGSSETTDEEILRKVDSDVDIEEPIDVDDEVSSHEGDKIDSGSDVEGMRTSTRIFFYQHARERCDQLAS</sequence>
<organism evidence="2 3">
    <name type="scientific">Saponaria officinalis</name>
    <name type="common">Common soapwort</name>
    <name type="synonym">Lychnis saponaria</name>
    <dbReference type="NCBI Taxonomy" id="3572"/>
    <lineage>
        <taxon>Eukaryota</taxon>
        <taxon>Viridiplantae</taxon>
        <taxon>Streptophyta</taxon>
        <taxon>Embryophyta</taxon>
        <taxon>Tracheophyta</taxon>
        <taxon>Spermatophyta</taxon>
        <taxon>Magnoliopsida</taxon>
        <taxon>eudicotyledons</taxon>
        <taxon>Gunneridae</taxon>
        <taxon>Pentapetalae</taxon>
        <taxon>Caryophyllales</taxon>
        <taxon>Caryophyllaceae</taxon>
        <taxon>Caryophylleae</taxon>
        <taxon>Saponaria</taxon>
    </lineage>
</organism>
<feature type="region of interest" description="Disordered" evidence="1">
    <location>
        <begin position="58"/>
        <end position="108"/>
    </location>
</feature>
<feature type="compositionally biased region" description="Acidic residues" evidence="1">
    <location>
        <begin position="81"/>
        <end position="93"/>
    </location>
</feature>
<dbReference type="AlphaFoldDB" id="A0AAW1HY29"/>
<gene>
    <name evidence="2" type="ORF">RND81_10G048500</name>
</gene>
<keyword evidence="3" id="KW-1185">Reference proteome</keyword>